<evidence type="ECO:0000256" key="1">
    <source>
        <dbReference type="SAM" id="SignalP"/>
    </source>
</evidence>
<evidence type="ECO:0000313" key="3">
    <source>
        <dbReference type="EMBL" id="MCX2839923.1"/>
    </source>
</evidence>
<keyword evidence="1" id="KW-0732">Signal</keyword>
<reference evidence="3" key="1">
    <citation type="submission" date="2022-11" db="EMBL/GenBank/DDBJ databases">
        <title>Salinimicrobium profundisediminis sp. nov., isolated from deep-sea sediment of the Mariana Trench.</title>
        <authorList>
            <person name="Fu H."/>
        </authorList>
    </citation>
    <scope>NUCLEOTIDE SEQUENCE</scope>
    <source>
        <strain evidence="3">MT39</strain>
    </source>
</reference>
<dbReference type="EMBL" id="JAPJDA010000071">
    <property type="protein sequence ID" value="MCX2839923.1"/>
    <property type="molecule type" value="Genomic_DNA"/>
</dbReference>
<dbReference type="PROSITE" id="PS51257">
    <property type="entry name" value="PROKAR_LIPOPROTEIN"/>
    <property type="match status" value="1"/>
</dbReference>
<dbReference type="RefSeq" id="WP_266071340.1">
    <property type="nucleotide sequence ID" value="NZ_JAPJDA010000071.1"/>
</dbReference>
<dbReference type="Proteomes" id="UP001148482">
    <property type="component" value="Unassembled WGS sequence"/>
</dbReference>
<comment type="caution">
    <text evidence="3">The sequence shown here is derived from an EMBL/GenBank/DDBJ whole genome shotgun (WGS) entry which is preliminary data.</text>
</comment>
<feature type="chain" id="PRO_5040814028" description="Lipocalin-like domain-containing protein" evidence="1">
    <location>
        <begin position="22"/>
        <end position="143"/>
    </location>
</feature>
<gene>
    <name evidence="3" type="ORF">OQ279_17490</name>
</gene>
<sequence length="143" mass="15983">MKILKKIAFYIILGVSFISCSDDDEEVKEKDSLIGTWQLVQTYANSGAGPGNWNEVEDGYTYTFLQNGDFYSTRFDECTSGTFSTESNLLILDFGCDGFTTGIEAPEGVFVEEYIFDNGLLVTNPTYLTCIEGCGFKFRKMVN</sequence>
<dbReference type="InterPro" id="IPR024311">
    <property type="entry name" value="Lipocalin-like"/>
</dbReference>
<feature type="signal peptide" evidence="1">
    <location>
        <begin position="1"/>
        <end position="21"/>
    </location>
</feature>
<dbReference type="AlphaFoldDB" id="A0A9X3D032"/>
<feature type="domain" description="Lipocalin-like" evidence="2">
    <location>
        <begin position="33"/>
        <end position="96"/>
    </location>
</feature>
<keyword evidence="4" id="KW-1185">Reference proteome</keyword>
<protein>
    <recommendedName>
        <fullName evidence="2">Lipocalin-like domain-containing protein</fullName>
    </recommendedName>
</protein>
<organism evidence="3 4">
    <name type="scientific">Salinimicrobium profundisediminis</name>
    <dbReference type="NCBI Taxonomy" id="2994553"/>
    <lineage>
        <taxon>Bacteria</taxon>
        <taxon>Pseudomonadati</taxon>
        <taxon>Bacteroidota</taxon>
        <taxon>Flavobacteriia</taxon>
        <taxon>Flavobacteriales</taxon>
        <taxon>Flavobacteriaceae</taxon>
        <taxon>Salinimicrobium</taxon>
    </lineage>
</organism>
<name>A0A9X3D032_9FLAO</name>
<proteinExistence type="predicted"/>
<accession>A0A9X3D032</accession>
<evidence type="ECO:0000313" key="4">
    <source>
        <dbReference type="Proteomes" id="UP001148482"/>
    </source>
</evidence>
<evidence type="ECO:0000259" key="2">
    <source>
        <dbReference type="Pfam" id="PF13648"/>
    </source>
</evidence>
<dbReference type="Pfam" id="PF13648">
    <property type="entry name" value="Lipocalin_4"/>
    <property type="match status" value="1"/>
</dbReference>